<dbReference type="InterPro" id="IPR000259">
    <property type="entry name" value="Adhesion_dom_fimbrial"/>
</dbReference>
<accession>A0ABY2PWX5</accession>
<evidence type="ECO:0000259" key="1">
    <source>
        <dbReference type="Pfam" id="PF00419"/>
    </source>
</evidence>
<keyword evidence="3" id="KW-1185">Reference proteome</keyword>
<gene>
    <name evidence="2" type="ORF">DJ535_09210</name>
</gene>
<dbReference type="InterPro" id="IPR036937">
    <property type="entry name" value="Adhesion_dom_fimbrial_sf"/>
</dbReference>
<dbReference type="Proteomes" id="UP000306790">
    <property type="component" value="Unassembled WGS sequence"/>
</dbReference>
<evidence type="ECO:0000313" key="3">
    <source>
        <dbReference type="Proteomes" id="UP000306790"/>
    </source>
</evidence>
<dbReference type="InterPro" id="IPR008966">
    <property type="entry name" value="Adhesion_dom_sf"/>
</dbReference>
<reference evidence="2 3" key="1">
    <citation type="submission" date="2018-05" db="EMBL/GenBank/DDBJ databases">
        <title>Isolation and genomic analyses of lactose-positive bacteria from faecal samples of preterm neonates.</title>
        <authorList>
            <person name="Chen Y."/>
            <person name="Brook T.C."/>
            <person name="O'Neill I."/>
            <person name="Soe C.Z."/>
            <person name="Hall L.J."/>
            <person name="Hoyles L."/>
        </authorList>
    </citation>
    <scope>NUCLEOTIDE SEQUENCE [LARGE SCALE GENOMIC DNA]</scope>
    <source>
        <strain evidence="2 3">P080C CL</strain>
    </source>
</reference>
<sequence length="137" mass="14639">MFFSGTLVMPPCTISKGAKVEVDFGEDLGVNKIDGVNYTKTVDYTVDCDEDYVANQLAIVIETTSPTIFDPSAVATDKNGLGIKVMIGTQPVTFAQPIAVDDPTSPPVISVAPVKDPAITLEEGAFEAFMTLRTDYI</sequence>
<feature type="domain" description="Fimbrial-type adhesion" evidence="1">
    <location>
        <begin position="3"/>
        <end position="136"/>
    </location>
</feature>
<comment type="caution">
    <text evidence="2">The sequence shown here is derived from an EMBL/GenBank/DDBJ whole genome shotgun (WGS) entry which is preliminary data.</text>
</comment>
<proteinExistence type="predicted"/>
<name>A0ABY2PWX5_9ENTR</name>
<dbReference type="Gene3D" id="2.60.40.1090">
    <property type="entry name" value="Fimbrial-type adhesion domain"/>
    <property type="match status" value="1"/>
</dbReference>
<evidence type="ECO:0000313" key="2">
    <source>
        <dbReference type="EMBL" id="THE39727.1"/>
    </source>
</evidence>
<dbReference type="Pfam" id="PF00419">
    <property type="entry name" value="Fimbrial"/>
    <property type="match status" value="1"/>
</dbReference>
<organism evidence="2 3">
    <name type="scientific">Citrobacter murliniae</name>
    <dbReference type="NCBI Taxonomy" id="67829"/>
    <lineage>
        <taxon>Bacteria</taxon>
        <taxon>Pseudomonadati</taxon>
        <taxon>Pseudomonadota</taxon>
        <taxon>Gammaproteobacteria</taxon>
        <taxon>Enterobacterales</taxon>
        <taxon>Enterobacteriaceae</taxon>
        <taxon>Citrobacter</taxon>
        <taxon>Citrobacter freundii complex</taxon>
    </lineage>
</organism>
<dbReference type="SUPFAM" id="SSF49401">
    <property type="entry name" value="Bacterial adhesins"/>
    <property type="match status" value="1"/>
</dbReference>
<protein>
    <submittedName>
        <fullName evidence="2">Pilus assembly protein</fullName>
    </submittedName>
</protein>
<dbReference type="EMBL" id="QFVP01000004">
    <property type="protein sequence ID" value="THE39727.1"/>
    <property type="molecule type" value="Genomic_DNA"/>
</dbReference>